<dbReference type="GO" id="GO:0003723">
    <property type="term" value="F:RNA binding"/>
    <property type="evidence" value="ECO:0007669"/>
    <property type="project" value="TreeGrafter"/>
</dbReference>
<dbReference type="Pfam" id="PF04858">
    <property type="entry name" value="TH1"/>
    <property type="match status" value="2"/>
</dbReference>
<dbReference type="GO" id="GO:0034244">
    <property type="term" value="P:negative regulation of transcription elongation by RNA polymerase II"/>
    <property type="evidence" value="ECO:0007669"/>
    <property type="project" value="TreeGrafter"/>
</dbReference>
<evidence type="ECO:0000256" key="6">
    <source>
        <dbReference type="ARBA" id="ARBA00023242"/>
    </source>
</evidence>
<dbReference type="Bgee" id="ENSELUG00000021399">
    <property type="expression patterns" value="Expressed in embryo and 15 other cell types or tissues"/>
</dbReference>
<keyword evidence="3" id="KW-0678">Repressor</keyword>
<keyword evidence="8" id="KW-1185">Reference proteome</keyword>
<evidence type="ECO:0000313" key="8">
    <source>
        <dbReference type="Proteomes" id="UP000265140"/>
    </source>
</evidence>
<dbReference type="Proteomes" id="UP000265140">
    <property type="component" value="Chromosome 17"/>
</dbReference>
<accession>A0A3P8Z0Y1</accession>
<keyword evidence="4" id="KW-0805">Transcription regulation</keyword>
<dbReference type="PANTHER" id="PTHR12144">
    <property type="entry name" value="NEGATIVE ELONGATION FACTOR D"/>
    <property type="match status" value="1"/>
</dbReference>
<reference evidence="8" key="1">
    <citation type="journal article" date="2014" name="PLoS ONE">
        <title>The genome and linkage map of the northern pike (Esox lucius): conserved synteny revealed between the salmonid sister group and the Neoteleostei.</title>
        <authorList>
            <person name="Rondeau E.B."/>
            <person name="Minkley D.R."/>
            <person name="Leong J.S."/>
            <person name="Messmer A.M."/>
            <person name="Jantzen J.R."/>
            <person name="von Schalburg K.R."/>
            <person name="Lemon C."/>
            <person name="Bird N.H."/>
            <person name="Koop B.F."/>
        </authorList>
    </citation>
    <scope>NUCLEOTIDE SEQUENCE</scope>
</reference>
<dbReference type="PANTHER" id="PTHR12144:SF0">
    <property type="entry name" value="NEGATIVE ELONGATION FACTOR C_D"/>
    <property type="match status" value="1"/>
</dbReference>
<reference evidence="7" key="4">
    <citation type="submission" date="2025-09" db="UniProtKB">
        <authorList>
            <consortium name="Ensembl"/>
        </authorList>
    </citation>
    <scope>IDENTIFICATION</scope>
</reference>
<evidence type="ECO:0000256" key="5">
    <source>
        <dbReference type="ARBA" id="ARBA00023163"/>
    </source>
</evidence>
<organism evidence="7 8">
    <name type="scientific">Esox lucius</name>
    <name type="common">Northern pike</name>
    <dbReference type="NCBI Taxonomy" id="8010"/>
    <lineage>
        <taxon>Eukaryota</taxon>
        <taxon>Metazoa</taxon>
        <taxon>Chordata</taxon>
        <taxon>Craniata</taxon>
        <taxon>Vertebrata</taxon>
        <taxon>Euteleostomi</taxon>
        <taxon>Actinopterygii</taxon>
        <taxon>Neopterygii</taxon>
        <taxon>Teleostei</taxon>
        <taxon>Protacanthopterygii</taxon>
        <taxon>Esociformes</taxon>
        <taxon>Esocidae</taxon>
        <taxon>Esox</taxon>
    </lineage>
</organism>
<reference evidence="7" key="3">
    <citation type="submission" date="2025-08" db="UniProtKB">
        <authorList>
            <consortium name="Ensembl"/>
        </authorList>
    </citation>
    <scope>IDENTIFICATION</scope>
</reference>
<evidence type="ECO:0000256" key="3">
    <source>
        <dbReference type="ARBA" id="ARBA00022491"/>
    </source>
</evidence>
<comment type="subcellular location">
    <subcellularLocation>
        <location evidence="1">Nucleus</location>
    </subcellularLocation>
</comment>
<name>A0A3P8Z0Y1_ESOLU</name>
<dbReference type="GO" id="GO:0032021">
    <property type="term" value="C:NELF complex"/>
    <property type="evidence" value="ECO:0007669"/>
    <property type="project" value="TreeGrafter"/>
</dbReference>
<evidence type="ECO:0000256" key="2">
    <source>
        <dbReference type="ARBA" id="ARBA00005726"/>
    </source>
</evidence>
<evidence type="ECO:0000313" key="7">
    <source>
        <dbReference type="Ensembl" id="ENSELUP00000022415.1"/>
    </source>
</evidence>
<protein>
    <submittedName>
        <fullName evidence="7">Uncharacterized protein</fullName>
    </submittedName>
</protein>
<dbReference type="Ensembl" id="ENSELUT00000033348.3">
    <property type="protein sequence ID" value="ENSELUP00000022415.1"/>
    <property type="gene ID" value="ENSELUG00000021399.3"/>
</dbReference>
<keyword evidence="5" id="KW-0804">Transcription</keyword>
<keyword evidence="6" id="KW-0539">Nucleus</keyword>
<dbReference type="AlphaFoldDB" id="A0A3P8Z0Y1"/>
<evidence type="ECO:0000256" key="1">
    <source>
        <dbReference type="ARBA" id="ARBA00004123"/>
    </source>
</evidence>
<reference evidence="7" key="2">
    <citation type="submission" date="2020-02" db="EMBL/GenBank/DDBJ databases">
        <title>Esox lucius (northern pike) genome, fEsoLuc1, primary haplotype.</title>
        <authorList>
            <person name="Myers G."/>
            <person name="Karagic N."/>
            <person name="Meyer A."/>
            <person name="Pippel M."/>
            <person name="Reichard M."/>
            <person name="Winkler S."/>
            <person name="Tracey A."/>
            <person name="Sims Y."/>
            <person name="Howe K."/>
            <person name="Rhie A."/>
            <person name="Formenti G."/>
            <person name="Durbin R."/>
            <person name="Fedrigo O."/>
            <person name="Jarvis E.D."/>
        </authorList>
    </citation>
    <scope>NUCLEOTIDE SEQUENCE [LARGE SCALE GENOMIC DNA]</scope>
</reference>
<sequence length="563" mass="63857">CFIIFSLVIMDEEYYERNIGDWDGPDGNQEDYVEGENDGKVQEDCLQRFSSRDYIMEPAVFNTLKTYFQAGGSPEHVIQLLSENYSAVAQTVNLLAEWLIQMGVEPAQVQERVENHLKSLLIKHFDPQKADSIFTVEGETPGWLEQMIAHTTWRDLFYKLAEAHPDCLMLNFTVKLISDAGYQGEITSVSTACQQLEVFSRVLRTSLATLLDGGEDNLEKNLPEFAKMVCHGEHTYLFAQAMMSIMAQEEQGGSAMRRIGQEVQKSAHQRGHDASQITLALGTAAAYPRACQALGAMLSKGALNPADITVLFKMFSSMDPPPVELFLFFYFREKNIDIIVFIHPQNKRVNINKDELKSTSKAIETVHNLCCNENKGATELVAELSTLYQCIRFPVVAMGVLKWVDWTVSEPRYFQLQTDHTPVHLALLDEISTCHQLLHPQVLQLLIKLFETEHSQLDVMEQMELKKTLLDRMVHLLSRGYVLPVVGYIRKCLEKLNTDISLIRYFVTEVLDVIAPPYTSDFVQLFLPILENDSIAGTIRTEGEHDPVAEFIAHCKSNFIMMN</sequence>
<comment type="similarity">
    <text evidence="2">Belongs to the NELF-D family.</text>
</comment>
<proteinExistence type="inferred from homology"/>
<dbReference type="InterPro" id="IPR006942">
    <property type="entry name" value="TH1"/>
</dbReference>
<gene>
    <name evidence="7" type="primary">NELFCD</name>
</gene>
<dbReference type="GeneTree" id="ENSGT00390000001799"/>
<evidence type="ECO:0000256" key="4">
    <source>
        <dbReference type="ARBA" id="ARBA00023015"/>
    </source>
</evidence>